<dbReference type="EMBL" id="JACOZA010000084">
    <property type="protein sequence ID" value="MBI2097183.1"/>
    <property type="molecule type" value="Genomic_DNA"/>
</dbReference>
<keyword evidence="1" id="KW-1133">Transmembrane helix</keyword>
<proteinExistence type="predicted"/>
<evidence type="ECO:0000256" key="1">
    <source>
        <dbReference type="SAM" id="Phobius"/>
    </source>
</evidence>
<feature type="transmembrane region" description="Helical" evidence="1">
    <location>
        <begin position="20"/>
        <end position="40"/>
    </location>
</feature>
<reference evidence="2" key="1">
    <citation type="submission" date="2020-07" db="EMBL/GenBank/DDBJ databases">
        <title>Huge and variable diversity of episymbiotic CPR bacteria and DPANN archaea in groundwater ecosystems.</title>
        <authorList>
            <person name="He C.Y."/>
            <person name="Keren R."/>
            <person name="Whittaker M."/>
            <person name="Farag I.F."/>
            <person name="Doudna J."/>
            <person name="Cate J.H.D."/>
            <person name="Banfield J.F."/>
        </authorList>
    </citation>
    <scope>NUCLEOTIDE SEQUENCE</scope>
    <source>
        <strain evidence="2">NC_groundwater_193_Ag_S-0.1um_51_7</strain>
    </source>
</reference>
<keyword evidence="1" id="KW-0812">Transmembrane</keyword>
<dbReference type="Proteomes" id="UP000724148">
    <property type="component" value="Unassembled WGS sequence"/>
</dbReference>
<keyword evidence="1" id="KW-0472">Membrane</keyword>
<evidence type="ECO:0008006" key="4">
    <source>
        <dbReference type="Google" id="ProtNLM"/>
    </source>
</evidence>
<evidence type="ECO:0000313" key="3">
    <source>
        <dbReference type="Proteomes" id="UP000724148"/>
    </source>
</evidence>
<name>A0A931SEF9_9BACT</name>
<gene>
    <name evidence="2" type="ORF">HYT40_03510</name>
</gene>
<dbReference type="AlphaFoldDB" id="A0A931SEF9"/>
<organism evidence="2 3">
    <name type="scientific">Candidatus Sungiibacteriota bacterium</name>
    <dbReference type="NCBI Taxonomy" id="2750080"/>
    <lineage>
        <taxon>Bacteria</taxon>
        <taxon>Candidatus Sungiibacteriota</taxon>
    </lineage>
</organism>
<sequence>MRNNFQFSIFNFQTYRAGGFGLVEIVVVAAMVSIAIVSFGEVARISLRLLQDEKNALEASFLLQEGLEGVRALRDQSWNANIANLANDTNYFLSVGVGSLWDLTATVQSNINGRYFRTIVFQAVNRNANDQISPSGTLDTGTRKVIVTVSWRSRNATSSRSAVGYLSNFLQN</sequence>
<protein>
    <recommendedName>
        <fullName evidence="4">Prepilin-type N-terminal cleavage/methylation domain-containing protein</fullName>
    </recommendedName>
</protein>
<comment type="caution">
    <text evidence="2">The sequence shown here is derived from an EMBL/GenBank/DDBJ whole genome shotgun (WGS) entry which is preliminary data.</text>
</comment>
<accession>A0A931SEF9</accession>
<evidence type="ECO:0000313" key="2">
    <source>
        <dbReference type="EMBL" id="MBI2097183.1"/>
    </source>
</evidence>